<reference key="1">
    <citation type="journal article" date="2000" name="Nature">
        <title>Sequence and analysis of chromosome 1 of the plant Arabidopsis thaliana.</title>
        <authorList>
            <person name="Theologis A."/>
            <person name="Ecker J.R."/>
            <person name="Palm C.J."/>
            <person name="Federspiel N.A."/>
            <person name="Kaul S."/>
            <person name="White O."/>
            <person name="Alonso J."/>
            <person name="Altafi H."/>
            <person name="Araujo R."/>
            <person name="Bowman C.L."/>
            <person name="Brooks S.Y."/>
            <person name="Buehler E."/>
            <person name="Chan A."/>
            <person name="Chao Q."/>
            <person name="Chen H."/>
            <person name="Cheuk R.F."/>
            <person name="Chin C.W."/>
            <person name="Chung M.K."/>
            <person name="Conn L."/>
            <person name="Conway A.B."/>
            <person name="Conway A.R."/>
            <person name="Creasy T.H."/>
            <person name="Dewar K."/>
            <person name="Dunn P."/>
            <person name="Etgu P."/>
            <person name="Feldblyum T.V."/>
            <person name="Feng J."/>
            <person name="Fong B."/>
            <person name="Fujii C.Y."/>
            <person name="Gill J.E."/>
            <person name="Goldsmith A.D."/>
            <person name="Haas B."/>
            <person name="Hansen N.F."/>
            <person name="Hughes B."/>
            <person name="Huizar L."/>
            <person name="Hunter J.L."/>
            <person name="Jenkins J."/>
            <person name="Johnson-Hopson C."/>
            <person name="Khan S."/>
            <person name="Khaykin E."/>
            <person name="Kim C.J."/>
            <person name="Koo H.L."/>
            <person name="Kremenetskaia I."/>
            <person name="Kurtz D.B."/>
            <person name="Kwan A."/>
            <person name="Lam B."/>
            <person name="Langin-Hooper S."/>
            <person name="Lee A."/>
            <person name="Lee J.M."/>
            <person name="Lenz C.A."/>
            <person name="Li J.H."/>
            <person name="Li Y."/>
            <person name="Lin X."/>
            <person name="Liu S.X."/>
            <person name="Liu Z.A."/>
            <person name="Luros J.S."/>
            <person name="Maiti R."/>
            <person name="Marziali A."/>
            <person name="Militscher J."/>
            <person name="Miranda M."/>
            <person name="Nguyen M."/>
            <person name="Nierman W.C."/>
            <person name="Osborne B.I."/>
            <person name="Pai G."/>
            <person name="Peterson J."/>
            <person name="Pham P.K."/>
            <person name="Rizzo M."/>
            <person name="Rooney T."/>
            <person name="Rowley D."/>
            <person name="Sakano H."/>
            <person name="Salzberg S.L."/>
            <person name="Schwartz J.R."/>
            <person name="Shinn P."/>
            <person name="Southwick A.M."/>
            <person name="Sun H."/>
            <person name="Tallon L.J."/>
            <person name="Tambunga G."/>
            <person name="Toriumi M.J."/>
            <person name="Town C.D."/>
            <person name="Utterback T."/>
            <person name="Van Aken S."/>
            <person name="Vaysberg M."/>
            <person name="Vysotskaia V.S."/>
            <person name="Walker M."/>
            <person name="Wu D."/>
            <person name="Yu G."/>
            <person name="Fraser C.M."/>
            <person name="Venter J.C."/>
            <person name="Davis R.W."/>
        </authorList>
    </citation>
    <scope>NUCLEOTIDE SEQUENCE [LARGE SCALE GENOMIC DNA]</scope>
    <source>
        <strain>cv. Columbia</strain>
    </source>
</reference>
<dbReference type="InterPro" id="IPR057235">
    <property type="entry name" value="DUF7913"/>
</dbReference>
<dbReference type="InterPro" id="IPR049152">
    <property type="entry name" value="EFR3-like_ARM"/>
</dbReference>
<proteinExistence type="predicted"/>
<protein>
    <submittedName>
        <fullName evidence="4">T21E18.2 protein</fullName>
    </submittedName>
</protein>
<dbReference type="InterPro" id="IPR057237">
    <property type="entry name" value="DUF7915"/>
</dbReference>
<dbReference type="InterPro" id="IPR016024">
    <property type="entry name" value="ARM-type_fold"/>
</dbReference>
<feature type="domain" description="DUF7915" evidence="3">
    <location>
        <begin position="1173"/>
        <end position="1288"/>
    </location>
</feature>
<accession>Q9LNE9</accession>
<sequence length="1628" mass="181316">MGVMSRRVLPACGNLCFFCPSLRARSRHPVKRYKKMLAEIFPRNQEAEPNDRKIGKLCEYASRNPLRIPKITEYLEQKCYKELRNGNIGSVKVVLCIYKKLLSSCKEQMPLFSCSLLSIVRTLLEQTKEEEVQILGCNTLVDFISLQTVNSHMFNLEGLIPKLCQLAQEMGDDERSLQLRSAGMQALAFMVSFIGEHSQLSMDLDMIISVILENYMDLEKGQEDTKEVDQISDTKIPNMTKKVSFKPNPVTDYKLENMDISKSPSYWSMVCLCNIAKLAKETTTVRRVLEPLLTAFDSGDYWSPQKGVASSVLLFLQSRLEESGENCHVLVSSLIKHLDHKNVIKQQGLQINMVNVATCLALHAKQQASGAMTAVIADLIKHLRKCLQNAAESDVSVDKTKQNSDLQHALENCIAELSNKVGDAGPILDMFAVVLETISTNVVLSRTTASAILRAAHIVSVVPNVSYHKKVFPDALFHQLLLAMSHADCTTRVEAHNIFSVVLLGTLRLPWSDQHKETSEAVSGSLSVDGICTVRNQEEEKEKVEKSLNSELCKDVNHISRPSVSGQTSQQLSCQSLDSLKDLDDGIKSLCSLRLSSHQVNMLLSSLWIQATSTDNTPENFEAMASTYQITLLFSLAKRSNHMALVQCFQLAFSLRNLSLNQDDFWYNVEGGMQHSRRRSIFTFASYMLIFGAKISNILELVPIIKESLTAQMVDPYLVLEGDIRLRAVCSGFPQEETYGSDKDDSAALNSSVIVTDDRRLKEIVITHFTSKLQTLSEEEQLNLRKEIQSDFSLDDAHSLGGQLFTDTPGPSSPLNQTELPAFEEVELSDIAAFEGISPGASGSQSGHRTSLSTNTNPVDVLSVNELLESVSETARQVASLPVSSIPVPYDQMMNQCEALVTGKQQKMSVLRSFKPQATKAITSEDNEKDEQYLLKETEEAGEDDEKAIIVADVQPQGQLGFFSQEVPQNSFRLPPSSPYDKFLKAAGVKNCGRVWSVNVLCLEVDCSLPVTKTTDSCPTEDAIRALLESLVDPLLPSKPTDDLPSTSIRESVAKQVHAVVLLYNYYHRKDNPHLECLSFESFRSLATVMKPALLQHLKEDGGVSGQTVLLEKVIVDACSLSMSLDASSDLFILNKCPIRRVAVLLVDSEKKSCYLQHSSITQGVWSLLEKPIEKEKAARENQKEEGVFQKVAFAVVKEATGVNHKDIVILERHLVCSLSEEKTAVRFYIMKCTSQDKFSGENPVEEVLSCMQGPLFEKSFSDWTMNSIVEYFHVLPYATLIEDWFSRRGDTEFVIEKEPEAVCDDIESNKVDATKESEVSDIFERREKAALKRRYEIKAKKVAALLSHPGARGKATTRLQNRYLKGSMSGAKEPNVHSETVVALKAKNVGNEMSPCKDNYSNGEKGGFEVASDPKELKERGLQRKKAVPDRLNSIHKLNSTPASAHNSNPNLEELQTSLLSKATSLSETALKVLLCKRDKLTRQQRNIEDEIAKCDKCIQNIKGDWELQLETVLECCNETYPRRNLQESLDKSACQSNKRLKLSETLPSTKSLCQRLDDICLMNNWVLPNYRVAPSDGGYEAEVRITGNHVACTIHGEEKSDAEEARESAAACLLTKLQHDTAANLS</sequence>
<evidence type="ECO:0000313" key="4">
    <source>
        <dbReference type="EMBL" id="AAF80120.1"/>
    </source>
</evidence>
<dbReference type="PANTHER" id="PTHR46087:SF1">
    <property type="entry name" value="ARM REPEAT SUPERFAMILY PROTEIN"/>
    <property type="match status" value="1"/>
</dbReference>
<evidence type="ECO:0000256" key="1">
    <source>
        <dbReference type="SAM" id="MobiDB-lite"/>
    </source>
</evidence>
<reference evidence="4" key="2">
    <citation type="submission" date="2000-06" db="EMBL/GenBank/DDBJ databases">
        <title>The sequence of BAC T21E18 from Arabidopsis thaliana chromosome 1.</title>
        <authorList>
            <person name="Sakano H."/>
            <person name="Vaysberg M."/>
            <person name="Lee J."/>
            <person name="Lenz C."/>
            <person name="Liu S.X."/>
            <person name="Pham P."/>
            <person name="Toriumi M."/>
            <person name="Yu G."/>
            <person name="Chin C."/>
            <person name="Chiou J."/>
            <person name="Choi E."/>
            <person name="Chung M."/>
            <person name="Gonzalez A."/>
            <person name="Howng B."/>
            <person name="Liu A."/>
            <person name="Altafi H."/>
            <person name="Brooks S."/>
            <person name="Buehler E."/>
            <person name="Chao Q."/>
            <person name="Conn L."/>
            <person name="Conway A.B."/>
            <person name="Hansen N.F."/>
            <person name="Johnson-Hopson C."/>
            <person name="Khan S."/>
            <person name="Kim C."/>
            <person name="Lam B."/>
            <person name="Miranda M."/>
            <person name="Nguyen M."/>
            <person name="Palm C.J."/>
            <person name="Shinn P."/>
            <person name="Southwick A."/>
            <person name="Davis R.W."/>
            <person name="Ecker J.R."/>
            <person name="Federspiel N.A."/>
            <person name="Theologis A."/>
        </authorList>
    </citation>
    <scope>NUCLEOTIDE SEQUENCE</scope>
</reference>
<feature type="region of interest" description="Disordered" evidence="1">
    <location>
        <begin position="1396"/>
        <end position="1417"/>
    </location>
</feature>
<organism evidence="4">
    <name type="scientific">Arabidopsis thaliana</name>
    <name type="common">Mouse-ear cress</name>
    <dbReference type="NCBI Taxonomy" id="3702"/>
    <lineage>
        <taxon>Eukaryota</taxon>
        <taxon>Viridiplantae</taxon>
        <taxon>Streptophyta</taxon>
        <taxon>Embryophyta</taxon>
        <taxon>Tracheophyta</taxon>
        <taxon>Spermatophyta</taxon>
        <taxon>Magnoliopsida</taxon>
        <taxon>eudicotyledons</taxon>
        <taxon>Gunneridae</taxon>
        <taxon>Pentapetalae</taxon>
        <taxon>rosids</taxon>
        <taxon>malvids</taxon>
        <taxon>Brassicales</taxon>
        <taxon>Brassicaceae</taxon>
        <taxon>Camelineae</taxon>
        <taxon>Arabidopsis</taxon>
    </lineage>
</organism>
<dbReference type="Pfam" id="PF25500">
    <property type="entry name" value="DUF7913"/>
    <property type="match status" value="1"/>
</dbReference>
<dbReference type="InterPro" id="IPR055296">
    <property type="entry name" value="SRL2-like"/>
</dbReference>
<dbReference type="TAIR" id="AT1G05950"/>
<feature type="domain" description="DUF7913" evidence="2">
    <location>
        <begin position="1017"/>
        <end position="1126"/>
    </location>
</feature>
<gene>
    <name evidence="4" type="primary">T21E18.2</name>
</gene>
<dbReference type="PhylomeDB" id="Q9LNE9"/>
<evidence type="ECO:0000259" key="2">
    <source>
        <dbReference type="Pfam" id="PF25500"/>
    </source>
</evidence>
<dbReference type="ExpressionAtlas" id="Q9LNE9">
    <property type="expression patterns" value="baseline and differential"/>
</dbReference>
<dbReference type="SUPFAM" id="SSF54768">
    <property type="entry name" value="dsRNA-binding domain-like"/>
    <property type="match status" value="1"/>
</dbReference>
<dbReference type="EMBL" id="AC024174">
    <property type="protein sequence ID" value="AAF80120.1"/>
    <property type="molecule type" value="Genomic_DNA"/>
</dbReference>
<dbReference type="PANTHER" id="PTHR46087">
    <property type="entry name" value="PUTATIVE, EXPRESSED-RELATED"/>
    <property type="match status" value="1"/>
</dbReference>
<dbReference type="SUPFAM" id="SSF48371">
    <property type="entry name" value="ARM repeat"/>
    <property type="match status" value="1"/>
</dbReference>
<dbReference type="PIR" id="F86194">
    <property type="entry name" value="F86194"/>
</dbReference>
<dbReference type="Pfam" id="PF21052">
    <property type="entry name" value="EFR3_ARM"/>
    <property type="match status" value="1"/>
</dbReference>
<evidence type="ECO:0000259" key="3">
    <source>
        <dbReference type="Pfam" id="PF25502"/>
    </source>
</evidence>
<name>Q9LNE9_ARATH</name>
<dbReference type="Pfam" id="PF25502">
    <property type="entry name" value="DUF7915"/>
    <property type="match status" value="1"/>
</dbReference>